<proteinExistence type="predicted"/>
<gene>
    <name evidence="1" type="ORF">AAND1436_LOCUS21777</name>
</gene>
<name>A0A7S2D1X8_9DINO</name>
<organism evidence="1">
    <name type="scientific">Alexandrium andersonii</name>
    <dbReference type="NCBI Taxonomy" id="327968"/>
    <lineage>
        <taxon>Eukaryota</taxon>
        <taxon>Sar</taxon>
        <taxon>Alveolata</taxon>
        <taxon>Dinophyceae</taxon>
        <taxon>Gonyaulacales</taxon>
        <taxon>Pyrocystaceae</taxon>
        <taxon>Alexandrium</taxon>
    </lineage>
</organism>
<protein>
    <submittedName>
        <fullName evidence="1">Uncharacterized protein</fullName>
    </submittedName>
</protein>
<dbReference type="AlphaFoldDB" id="A0A7S2D1X8"/>
<accession>A0A7S2D1X8</accession>
<reference evidence="1" key="1">
    <citation type="submission" date="2021-01" db="EMBL/GenBank/DDBJ databases">
        <authorList>
            <person name="Corre E."/>
            <person name="Pelletier E."/>
            <person name="Niang G."/>
            <person name="Scheremetjew M."/>
            <person name="Finn R."/>
            <person name="Kale V."/>
            <person name="Holt S."/>
            <person name="Cochrane G."/>
            <person name="Meng A."/>
            <person name="Brown T."/>
            <person name="Cohen L."/>
        </authorList>
    </citation>
    <scope>NUCLEOTIDE SEQUENCE</scope>
    <source>
        <strain evidence="1">CCMP2222</strain>
    </source>
</reference>
<sequence>MAQGRAHSHPFQAQAALALLPTPIKMQQILALVLCFVSALAIRQGELQRQEPKGAGHPEPTMQLACVECSKHAPYLADCTCFATDIMGTFEDDATKTLTTRKEFTTETVNTGAKRLAEGWMWHCRPVSGTPDLWKQC</sequence>
<evidence type="ECO:0000313" key="1">
    <source>
        <dbReference type="EMBL" id="CAD9440645.1"/>
    </source>
</evidence>
<dbReference type="EMBL" id="HBGQ01044504">
    <property type="protein sequence ID" value="CAD9440645.1"/>
    <property type="molecule type" value="Transcribed_RNA"/>
</dbReference>